<gene>
    <name evidence="9" type="ORF">FHR82_003520</name>
</gene>
<dbReference type="PANTHER" id="PTHR32322">
    <property type="entry name" value="INNER MEMBRANE TRANSPORTER"/>
    <property type="match status" value="1"/>
</dbReference>
<dbReference type="InterPro" id="IPR000620">
    <property type="entry name" value="EamA_dom"/>
</dbReference>
<dbReference type="Pfam" id="PF00892">
    <property type="entry name" value="EamA"/>
    <property type="match status" value="2"/>
</dbReference>
<feature type="transmembrane region" description="Helical" evidence="7">
    <location>
        <begin position="92"/>
        <end position="112"/>
    </location>
</feature>
<evidence type="ECO:0000256" key="6">
    <source>
        <dbReference type="SAM" id="MobiDB-lite"/>
    </source>
</evidence>
<evidence type="ECO:0000313" key="9">
    <source>
        <dbReference type="EMBL" id="MBB4907300.1"/>
    </source>
</evidence>
<comment type="caution">
    <text evidence="9">The sequence shown here is derived from an EMBL/GenBank/DDBJ whole genome shotgun (WGS) entry which is preliminary data.</text>
</comment>
<accession>A0A7W7Q585</accession>
<feature type="transmembrane region" description="Helical" evidence="7">
    <location>
        <begin position="66"/>
        <end position="86"/>
    </location>
</feature>
<evidence type="ECO:0000256" key="2">
    <source>
        <dbReference type="ARBA" id="ARBA00007362"/>
    </source>
</evidence>
<evidence type="ECO:0000256" key="7">
    <source>
        <dbReference type="SAM" id="Phobius"/>
    </source>
</evidence>
<dbReference type="PANTHER" id="PTHR32322:SF2">
    <property type="entry name" value="EAMA DOMAIN-CONTAINING PROTEIN"/>
    <property type="match status" value="1"/>
</dbReference>
<feature type="transmembrane region" description="Helical" evidence="7">
    <location>
        <begin position="37"/>
        <end position="54"/>
    </location>
</feature>
<feature type="transmembrane region" description="Helical" evidence="7">
    <location>
        <begin position="121"/>
        <end position="139"/>
    </location>
</feature>
<feature type="region of interest" description="Disordered" evidence="6">
    <location>
        <begin position="292"/>
        <end position="313"/>
    </location>
</feature>
<dbReference type="GO" id="GO:0016020">
    <property type="term" value="C:membrane"/>
    <property type="evidence" value="ECO:0007669"/>
    <property type="project" value="UniProtKB-SubCell"/>
</dbReference>
<feature type="transmembrane region" description="Helical" evidence="7">
    <location>
        <begin position="261"/>
        <end position="280"/>
    </location>
</feature>
<comment type="similarity">
    <text evidence="2">Belongs to the EamA transporter family.</text>
</comment>
<dbReference type="InterPro" id="IPR037185">
    <property type="entry name" value="EmrE-like"/>
</dbReference>
<feature type="domain" description="EamA" evidence="8">
    <location>
        <begin position="146"/>
        <end position="280"/>
    </location>
</feature>
<feature type="transmembrane region" description="Helical" evidence="7">
    <location>
        <begin position="236"/>
        <end position="255"/>
    </location>
</feature>
<evidence type="ECO:0000313" key="10">
    <source>
        <dbReference type="Proteomes" id="UP000520767"/>
    </source>
</evidence>
<keyword evidence="4 7" id="KW-1133">Transmembrane helix</keyword>
<dbReference type="SUPFAM" id="SSF103481">
    <property type="entry name" value="Multidrug resistance efflux transporter EmrE"/>
    <property type="match status" value="2"/>
</dbReference>
<feature type="transmembrane region" description="Helical" evidence="7">
    <location>
        <begin position="145"/>
        <end position="166"/>
    </location>
</feature>
<keyword evidence="3 7" id="KW-0812">Transmembrane</keyword>
<dbReference type="Proteomes" id="UP000520767">
    <property type="component" value="Unassembled WGS sequence"/>
</dbReference>
<reference evidence="9 10" key="1">
    <citation type="submission" date="2020-08" db="EMBL/GenBank/DDBJ databases">
        <title>Genomic Encyclopedia of Type Strains, Phase III (KMG-III): the genomes of soil and plant-associated and newly described type strains.</title>
        <authorList>
            <person name="Whitman W."/>
        </authorList>
    </citation>
    <scope>NUCLEOTIDE SEQUENCE [LARGE SCALE GENOMIC DNA]</scope>
    <source>
        <strain evidence="9 10">CECT 8960</strain>
    </source>
</reference>
<evidence type="ECO:0000259" key="8">
    <source>
        <dbReference type="Pfam" id="PF00892"/>
    </source>
</evidence>
<dbReference type="InterPro" id="IPR050638">
    <property type="entry name" value="AA-Vitamin_Transporters"/>
</dbReference>
<feature type="transmembrane region" description="Helical" evidence="7">
    <location>
        <begin position="206"/>
        <end position="229"/>
    </location>
</feature>
<dbReference type="RefSeq" id="WP_184811391.1">
    <property type="nucleotide sequence ID" value="NZ_JACHJQ010000003.1"/>
</dbReference>
<keyword evidence="5 7" id="KW-0472">Membrane</keyword>
<dbReference type="AlphaFoldDB" id="A0A7W7Q585"/>
<evidence type="ECO:0000256" key="4">
    <source>
        <dbReference type="ARBA" id="ARBA00022989"/>
    </source>
</evidence>
<comment type="subcellular location">
    <subcellularLocation>
        <location evidence="1">Membrane</location>
        <topology evidence="1">Multi-pass membrane protein</topology>
    </subcellularLocation>
</comment>
<feature type="domain" description="EamA" evidence="8">
    <location>
        <begin position="7"/>
        <end position="135"/>
    </location>
</feature>
<protein>
    <submittedName>
        <fullName evidence="9">Drug/metabolite transporter (DMT)-like permease</fullName>
    </submittedName>
</protein>
<name>A0A7W7Q585_9PSEU</name>
<sequence length="313" mass="32273">MRHTAAAAAGLVVMWSSGFVGARLGTAHAAADTLLAWRYVVVAVLVGLALAVRRPRLTGFEVRRQALLGLLCQALYLAGVVTGVGLGVPAGIAALVAVMQPLVVGALAGPVLGQEVRPRQWAGLVTGLAAVAVVVAGDLDGGGHVLGYLLVVGGMLALSAGTLLERRWALATAPFDQLAIHCLTSCGVFVVAAAVTGRLAPPMTPGFWWAVVWVVVLSTFGGYGCYLLALRALGATGASTLLFLTPPTTMVWALLMFGDPVTWTTLAGLAGCAAAVWLVLARPGKVRWIRSSRHDSSTRRGGAGFPSRHSAKV</sequence>
<proteinExistence type="inferred from homology"/>
<evidence type="ECO:0000256" key="5">
    <source>
        <dbReference type="ARBA" id="ARBA00023136"/>
    </source>
</evidence>
<dbReference type="EMBL" id="JACHJQ010000003">
    <property type="protein sequence ID" value="MBB4907300.1"/>
    <property type="molecule type" value="Genomic_DNA"/>
</dbReference>
<keyword evidence="10" id="KW-1185">Reference proteome</keyword>
<organism evidence="9 10">
    <name type="scientific">Actinophytocola algeriensis</name>
    <dbReference type="NCBI Taxonomy" id="1768010"/>
    <lineage>
        <taxon>Bacteria</taxon>
        <taxon>Bacillati</taxon>
        <taxon>Actinomycetota</taxon>
        <taxon>Actinomycetes</taxon>
        <taxon>Pseudonocardiales</taxon>
        <taxon>Pseudonocardiaceae</taxon>
    </lineage>
</organism>
<feature type="transmembrane region" description="Helical" evidence="7">
    <location>
        <begin position="178"/>
        <end position="200"/>
    </location>
</feature>
<evidence type="ECO:0000256" key="3">
    <source>
        <dbReference type="ARBA" id="ARBA00022692"/>
    </source>
</evidence>
<evidence type="ECO:0000256" key="1">
    <source>
        <dbReference type="ARBA" id="ARBA00004141"/>
    </source>
</evidence>